<sequence length="647" mass="71951">MQSTSNSAPLTVFSQQQAHSLGSLCSSPPRSRDQSPARLPFHPKAQSTIFEERPEVLPSPVWTSGVSNFWGRGQSVVANVCSTEVLPSDLALSKRNETTEMNVFEQGDGSTPARSTSANSQKFLSLDTVGGLFNEPHGSGVGVGGPPTCSDDSSDEDIDLEQSADKFLSEKFGISLSRLRRPHRIIYAFQQVKNQCVGILEDEGHQFVGSPRSEDSESEPIDGGDTYHSTSGNSASSIPNSYFTSPGTKRPNGDNAESEGLSGAGTLVKTRRYKKRRIGGDFSCPYRKRNPRRFNVRDYPDCANKSYEEFPTLKKHLTAQHYKKEATVCERCNERCETEDALLAHLKQCPNPPPNRAPIQYTDPEDGFDKKTENMLKSRKSSDQINNWTTLWGRLFPADTFVPRPGANWWLEFEPVVEDHDLLYIYKCSQSQISQRIDALAPGLSSKQIKALVFEEIESLFKYRSSHGQYPSPSSNSSTSQMQPVVEGESNLSANPLVPERMARVSNPEWLGQHTQGDSRDRFGFDGLTQLSSTDATRQPLTRYGFPTAPNNQSFVSCFPDLAEPSRETGPRTPGLTHGNSELDMPQQHPELFCTEPTPFNQNAFPQTRQDHHWVLNNDYHFEADPAIGWPDSSGFLEYDDLDDAGC</sequence>
<name>A0ACC1P0Y4_9PEZI</name>
<dbReference type="EMBL" id="JAPDGR010001313">
    <property type="protein sequence ID" value="KAJ2984324.1"/>
    <property type="molecule type" value="Genomic_DNA"/>
</dbReference>
<gene>
    <name evidence="1" type="ORF">NUW58_g6100</name>
</gene>
<evidence type="ECO:0000313" key="1">
    <source>
        <dbReference type="EMBL" id="KAJ2984324.1"/>
    </source>
</evidence>
<protein>
    <submittedName>
        <fullName evidence="1">Uncharacterized protein</fullName>
    </submittedName>
</protein>
<organism evidence="1 2">
    <name type="scientific">Xylaria curta</name>
    <dbReference type="NCBI Taxonomy" id="42375"/>
    <lineage>
        <taxon>Eukaryota</taxon>
        <taxon>Fungi</taxon>
        <taxon>Dikarya</taxon>
        <taxon>Ascomycota</taxon>
        <taxon>Pezizomycotina</taxon>
        <taxon>Sordariomycetes</taxon>
        <taxon>Xylariomycetidae</taxon>
        <taxon>Xylariales</taxon>
        <taxon>Xylariaceae</taxon>
        <taxon>Xylaria</taxon>
    </lineage>
</organism>
<evidence type="ECO:0000313" key="2">
    <source>
        <dbReference type="Proteomes" id="UP001143856"/>
    </source>
</evidence>
<keyword evidence="2" id="KW-1185">Reference proteome</keyword>
<proteinExistence type="predicted"/>
<comment type="caution">
    <text evidence="1">The sequence shown here is derived from an EMBL/GenBank/DDBJ whole genome shotgun (WGS) entry which is preliminary data.</text>
</comment>
<accession>A0ACC1P0Y4</accession>
<reference evidence="1" key="1">
    <citation type="submission" date="2022-10" db="EMBL/GenBank/DDBJ databases">
        <title>Genome Sequence of Xylaria curta.</title>
        <authorList>
            <person name="Buettner E."/>
        </authorList>
    </citation>
    <scope>NUCLEOTIDE SEQUENCE</scope>
    <source>
        <strain evidence="1">Babe10</strain>
    </source>
</reference>
<dbReference type="Proteomes" id="UP001143856">
    <property type="component" value="Unassembled WGS sequence"/>
</dbReference>